<feature type="transmembrane region" description="Helical" evidence="1">
    <location>
        <begin position="71"/>
        <end position="95"/>
    </location>
</feature>
<protein>
    <submittedName>
        <fullName evidence="2">Uncharacterized protein</fullName>
    </submittedName>
</protein>
<dbReference type="AlphaFoldDB" id="A0A9P0DZP7"/>
<evidence type="ECO:0000256" key="1">
    <source>
        <dbReference type="SAM" id="Phobius"/>
    </source>
</evidence>
<name>A0A9P0DZP7_NEZVI</name>
<keyword evidence="3" id="KW-1185">Reference proteome</keyword>
<keyword evidence="1" id="KW-0812">Transmembrane</keyword>
<dbReference type="EMBL" id="OV725077">
    <property type="protein sequence ID" value="CAH1389081.1"/>
    <property type="molecule type" value="Genomic_DNA"/>
</dbReference>
<accession>A0A9P0DZP7</accession>
<reference evidence="2" key="1">
    <citation type="submission" date="2022-01" db="EMBL/GenBank/DDBJ databases">
        <authorList>
            <person name="King R."/>
        </authorList>
    </citation>
    <scope>NUCLEOTIDE SEQUENCE</scope>
</reference>
<organism evidence="2 3">
    <name type="scientific">Nezara viridula</name>
    <name type="common">Southern green stink bug</name>
    <name type="synonym">Cimex viridulus</name>
    <dbReference type="NCBI Taxonomy" id="85310"/>
    <lineage>
        <taxon>Eukaryota</taxon>
        <taxon>Metazoa</taxon>
        <taxon>Ecdysozoa</taxon>
        <taxon>Arthropoda</taxon>
        <taxon>Hexapoda</taxon>
        <taxon>Insecta</taxon>
        <taxon>Pterygota</taxon>
        <taxon>Neoptera</taxon>
        <taxon>Paraneoptera</taxon>
        <taxon>Hemiptera</taxon>
        <taxon>Heteroptera</taxon>
        <taxon>Panheteroptera</taxon>
        <taxon>Pentatomomorpha</taxon>
        <taxon>Pentatomoidea</taxon>
        <taxon>Pentatomidae</taxon>
        <taxon>Pentatominae</taxon>
        <taxon>Nezara</taxon>
    </lineage>
</organism>
<sequence>MSTTRSRSTSVGMEAMALTVFTPTLPSISSSLIPSNSLIPSSSLAPPLLLFHPALPLYPSFLSHPTLRHPYSLLFLIPSLILLSGLHGPLLLHLYHQQSN</sequence>
<proteinExistence type="predicted"/>
<keyword evidence="1" id="KW-1133">Transmembrane helix</keyword>
<evidence type="ECO:0000313" key="3">
    <source>
        <dbReference type="Proteomes" id="UP001152798"/>
    </source>
</evidence>
<dbReference type="Proteomes" id="UP001152798">
    <property type="component" value="Chromosome 1"/>
</dbReference>
<keyword evidence="1" id="KW-0472">Membrane</keyword>
<gene>
    <name evidence="2" type="ORF">NEZAVI_LOCUS546</name>
</gene>
<evidence type="ECO:0000313" key="2">
    <source>
        <dbReference type="EMBL" id="CAH1389081.1"/>
    </source>
</evidence>